<evidence type="ECO:0000313" key="2">
    <source>
        <dbReference type="Proteomes" id="UP000510658"/>
    </source>
</evidence>
<dbReference type="Proteomes" id="UP000510658">
    <property type="component" value="Genome"/>
</dbReference>
<dbReference type="GeneID" id="65127612"/>
<gene>
    <name evidence="1" type="primary">74</name>
    <name evidence="1" type="ORF">SEA_JAMBALAYA_74</name>
</gene>
<keyword evidence="2" id="KW-1185">Reference proteome</keyword>
<sequence length="129" mass="14404">MIRRARGRHRTGTPVSELRDYLDRIANELGFELPRPVDTHPVRGRHRLADGGTPVSAVLQPDDDWIAPAIRGNPHVNWLPPQAPVGVFMGGRVHIGPATFDPPADSPYARLCRHLDDMQPTIRQLTQKV</sequence>
<name>A0A7D5KTI4_9CAUD</name>
<reference evidence="1 2" key="1">
    <citation type="submission" date="2020-05" db="EMBL/GenBank/DDBJ databases">
        <authorList>
            <person name="Bourett C.E."/>
            <person name="Perrotta M.C."/>
            <person name="Suriano S.G."/>
            <person name="Warburton E.J."/>
            <person name="Neely M.N."/>
            <person name="Molloy S.D."/>
            <person name="Garlena R.A."/>
            <person name="Russell D.A."/>
            <person name="Pope W.H."/>
            <person name="Jacobs-Sera D."/>
            <person name="Hatfull G.F."/>
        </authorList>
    </citation>
    <scope>NUCLEOTIDE SEQUENCE [LARGE SCALE GENOMIC DNA]</scope>
</reference>
<dbReference type="RefSeq" id="YP_010109336.1">
    <property type="nucleotide sequence ID" value="NC_055857.1"/>
</dbReference>
<dbReference type="KEGG" id="vg:65127612"/>
<dbReference type="EMBL" id="MT521998">
    <property type="protein sequence ID" value="QLF84120.1"/>
    <property type="molecule type" value="Genomic_DNA"/>
</dbReference>
<protein>
    <submittedName>
        <fullName evidence="1">Uncharacterized protein</fullName>
    </submittedName>
</protein>
<proteinExistence type="predicted"/>
<accession>A0A7D5KTI4</accession>
<evidence type="ECO:0000313" key="1">
    <source>
        <dbReference type="EMBL" id="QLF84120.1"/>
    </source>
</evidence>
<organism evidence="1 2">
    <name type="scientific">Gordonia phage Jambalaya</name>
    <dbReference type="NCBI Taxonomy" id="2743985"/>
    <lineage>
        <taxon>Viruses</taxon>
        <taxon>Duplodnaviria</taxon>
        <taxon>Heunggongvirae</taxon>
        <taxon>Uroviricota</taxon>
        <taxon>Caudoviricetes</taxon>
        <taxon>Stackebrandtviridae</taxon>
        <taxon>Frickvirinae</taxon>
        <taxon>Wizardvirus</taxon>
        <taxon>Wizardvirus jambalaya</taxon>
    </lineage>
</organism>